<dbReference type="InterPro" id="IPR036322">
    <property type="entry name" value="WD40_repeat_dom_sf"/>
</dbReference>
<dbReference type="GO" id="GO:0030686">
    <property type="term" value="C:90S preribosome"/>
    <property type="evidence" value="ECO:0007669"/>
    <property type="project" value="TreeGrafter"/>
</dbReference>
<dbReference type="SMART" id="SM00320">
    <property type="entry name" value="WD40"/>
    <property type="match status" value="3"/>
</dbReference>
<comment type="caution">
    <text evidence="10">The sequence shown here is derived from an EMBL/GenBank/DDBJ whole genome shotgun (WGS) entry which is preliminary data.</text>
</comment>
<comment type="similarity">
    <text evidence="2">Belongs to the WD repeat NOL10/ENP2 family.</text>
</comment>
<dbReference type="InterPro" id="IPR040382">
    <property type="entry name" value="NOL10/Enp2"/>
</dbReference>
<dbReference type="Pfam" id="PF23097">
    <property type="entry name" value="NOL10_2nd"/>
    <property type="match status" value="1"/>
</dbReference>
<organism evidence="10 11">
    <name type="scientific">Clydaea vesicula</name>
    <dbReference type="NCBI Taxonomy" id="447962"/>
    <lineage>
        <taxon>Eukaryota</taxon>
        <taxon>Fungi</taxon>
        <taxon>Fungi incertae sedis</taxon>
        <taxon>Chytridiomycota</taxon>
        <taxon>Chytridiomycota incertae sedis</taxon>
        <taxon>Chytridiomycetes</taxon>
        <taxon>Lobulomycetales</taxon>
        <taxon>Lobulomycetaceae</taxon>
        <taxon>Clydaea</taxon>
    </lineage>
</organism>
<evidence type="ECO:0000313" key="11">
    <source>
        <dbReference type="Proteomes" id="UP001211065"/>
    </source>
</evidence>
<name>A0AAD5U824_9FUNG</name>
<dbReference type="PANTHER" id="PTHR14927:SF0">
    <property type="entry name" value="NUCLEOLAR PROTEIN 10"/>
    <property type="match status" value="1"/>
</dbReference>
<dbReference type="Proteomes" id="UP001211065">
    <property type="component" value="Unassembled WGS sequence"/>
</dbReference>
<dbReference type="SUPFAM" id="SSF50978">
    <property type="entry name" value="WD40 repeat-like"/>
    <property type="match status" value="1"/>
</dbReference>
<feature type="compositionally biased region" description="Basic and acidic residues" evidence="6">
    <location>
        <begin position="482"/>
        <end position="491"/>
    </location>
</feature>
<sequence>MNVSQTNGVLVYSVTSAARAALPDWIAKTNKKSLQRDAEYRNRLEIVQDLEFPEASIKIKSTKDGNHIMATGVYQPQMRGIFIFITLQLMGAVFELQDLAMKFKRHSDAENVTFEILTDDWTKSVHLQNDRTIEFHTQFGIHYKTRVPRFGRDLAYSYPNCDLLIGGASSDVWRLNLEQGKFLNPIPTDLNGVNVCEINPAHQLWSFGGEDGVLEFWHPTQRNRIAKLDVKGLLEKSQDYNQLLNSSIEISSMKFADNGLTFAVGMSTGQILLYDLRRPTPVMIKDHQYGYPIKSLSYHNSGNIISADSKIVKIWDKNNGKIFTSVEPPTDINDVLINEDSGLMMVANEGVRIQTYYIPQLGPAPKWCPFLDNMTEELEENQTQTIYDDYKFVTRKELKHLGLEHLIGSNLLRAYMHGFFVDLRLYEKARSIASPFDFDSFKKSQIQSKIEKEKGSRIRAIKNLPKVNKELASKLLSGEFDGKKGKKELPRENQTSLNPLGDDRFSAAFTEEDFAIDTSNPEYILHYPVEKKKAIISEFDKIEEDSEEEISEKEGKGSDESSSEESSFEETKTVSAQKVPKQSFYELKPGAKLKLNESVTEEELTKQQNFIKLNFEEKLKQMKLNGDKDAFKINSRRSGNASLTFTPKNRNARRGNLEDEHSEDEFGEPNRKKRGVKSLGLQGDRDDRRNSSKRGRGRGRG</sequence>
<evidence type="ECO:0000259" key="8">
    <source>
        <dbReference type="Pfam" id="PF23097"/>
    </source>
</evidence>
<evidence type="ECO:0000256" key="6">
    <source>
        <dbReference type="SAM" id="MobiDB-lite"/>
    </source>
</evidence>
<keyword evidence="4" id="KW-0677">Repeat</keyword>
<feature type="domain" description="Nucleolar protein 10-like second" evidence="8">
    <location>
        <begin position="386"/>
        <end position="433"/>
    </location>
</feature>
<protein>
    <submittedName>
        <fullName evidence="10">Nucleolar protein 10</fullName>
    </submittedName>
</protein>
<comment type="subcellular location">
    <subcellularLocation>
        <location evidence="1">Nucleus</location>
        <location evidence="1">Nucleolus</location>
    </subcellularLocation>
</comment>
<feature type="domain" description="NUC153" evidence="7">
    <location>
        <begin position="502"/>
        <end position="528"/>
    </location>
</feature>
<keyword evidence="11" id="KW-1185">Reference proteome</keyword>
<dbReference type="InterPro" id="IPR056550">
    <property type="entry name" value="NOL10_2nd"/>
</dbReference>
<dbReference type="PANTHER" id="PTHR14927">
    <property type="entry name" value="NUCLEOLAR PROTEIN 10"/>
    <property type="match status" value="1"/>
</dbReference>
<keyword evidence="5" id="KW-0539">Nucleus</keyword>
<dbReference type="Gene3D" id="2.130.10.10">
    <property type="entry name" value="YVTN repeat-like/Quinoprotein amine dehydrogenase"/>
    <property type="match status" value="1"/>
</dbReference>
<evidence type="ECO:0000313" key="10">
    <source>
        <dbReference type="EMBL" id="KAJ3228096.1"/>
    </source>
</evidence>
<evidence type="ECO:0000256" key="2">
    <source>
        <dbReference type="ARBA" id="ARBA00005264"/>
    </source>
</evidence>
<evidence type="ECO:0000256" key="1">
    <source>
        <dbReference type="ARBA" id="ARBA00004604"/>
    </source>
</evidence>
<feature type="compositionally biased region" description="Polar residues" evidence="6">
    <location>
        <begin position="636"/>
        <end position="649"/>
    </location>
</feature>
<dbReference type="AlphaFoldDB" id="A0AAD5U824"/>
<gene>
    <name evidence="10" type="primary">NOL10</name>
    <name evidence="10" type="ORF">HK099_006721</name>
</gene>
<feature type="region of interest" description="Disordered" evidence="6">
    <location>
        <begin position="626"/>
        <end position="701"/>
    </location>
</feature>
<reference evidence="10" key="1">
    <citation type="submission" date="2020-05" db="EMBL/GenBank/DDBJ databases">
        <title>Phylogenomic resolution of chytrid fungi.</title>
        <authorList>
            <person name="Stajich J.E."/>
            <person name="Amses K."/>
            <person name="Simmons R."/>
            <person name="Seto K."/>
            <person name="Myers J."/>
            <person name="Bonds A."/>
            <person name="Quandt C.A."/>
            <person name="Barry K."/>
            <person name="Liu P."/>
            <person name="Grigoriev I."/>
            <person name="Longcore J.E."/>
            <person name="James T.Y."/>
        </authorList>
    </citation>
    <scope>NUCLEOTIDE SEQUENCE</scope>
    <source>
        <strain evidence="10">JEL0476</strain>
    </source>
</reference>
<dbReference type="GO" id="GO:0000462">
    <property type="term" value="P:maturation of SSU-rRNA from tricistronic rRNA transcript (SSU-rRNA, 5.8S rRNA, LSU-rRNA)"/>
    <property type="evidence" value="ECO:0007669"/>
    <property type="project" value="TreeGrafter"/>
</dbReference>
<evidence type="ECO:0000256" key="5">
    <source>
        <dbReference type="ARBA" id="ARBA00023242"/>
    </source>
</evidence>
<feature type="compositionally biased region" description="Basic residues" evidence="6">
    <location>
        <begin position="691"/>
        <end position="701"/>
    </location>
</feature>
<dbReference type="InterPro" id="IPR015943">
    <property type="entry name" value="WD40/YVTN_repeat-like_dom_sf"/>
</dbReference>
<keyword evidence="3" id="KW-0853">WD repeat</keyword>
<dbReference type="InterPro" id="IPR012580">
    <property type="entry name" value="NUC153"/>
</dbReference>
<evidence type="ECO:0000259" key="9">
    <source>
        <dbReference type="Pfam" id="PF23098"/>
    </source>
</evidence>
<dbReference type="Pfam" id="PF23098">
    <property type="entry name" value="Beta-prop_NOL10_N"/>
    <property type="match status" value="1"/>
</dbReference>
<accession>A0AAD5U824</accession>
<dbReference type="InterPro" id="IPR056551">
    <property type="entry name" value="Beta-prop_NOL10_N"/>
</dbReference>
<dbReference type="GO" id="GO:0032040">
    <property type="term" value="C:small-subunit processome"/>
    <property type="evidence" value="ECO:0007669"/>
    <property type="project" value="TreeGrafter"/>
</dbReference>
<evidence type="ECO:0000256" key="4">
    <source>
        <dbReference type="ARBA" id="ARBA00022737"/>
    </source>
</evidence>
<proteinExistence type="inferred from homology"/>
<dbReference type="EMBL" id="JADGJW010000006">
    <property type="protein sequence ID" value="KAJ3228096.1"/>
    <property type="molecule type" value="Genomic_DNA"/>
</dbReference>
<feature type="region of interest" description="Disordered" evidence="6">
    <location>
        <begin position="543"/>
        <end position="581"/>
    </location>
</feature>
<dbReference type="InterPro" id="IPR001680">
    <property type="entry name" value="WD40_rpt"/>
</dbReference>
<feature type="region of interest" description="Disordered" evidence="6">
    <location>
        <begin position="482"/>
        <end position="503"/>
    </location>
</feature>
<evidence type="ECO:0000259" key="7">
    <source>
        <dbReference type="Pfam" id="PF08159"/>
    </source>
</evidence>
<dbReference type="Pfam" id="PF08159">
    <property type="entry name" value="NUC153"/>
    <property type="match status" value="1"/>
</dbReference>
<evidence type="ECO:0000256" key="3">
    <source>
        <dbReference type="ARBA" id="ARBA00022574"/>
    </source>
</evidence>
<feature type="domain" description="Nucleolar protein 10-like N-terminal" evidence="9">
    <location>
        <begin position="1"/>
        <end position="383"/>
    </location>
</feature>